<feature type="compositionally biased region" description="Low complexity" evidence="1">
    <location>
        <begin position="60"/>
        <end position="92"/>
    </location>
</feature>
<dbReference type="Proteomes" id="UP000308197">
    <property type="component" value="Unassembled WGS sequence"/>
</dbReference>
<feature type="region of interest" description="Disordered" evidence="1">
    <location>
        <begin position="416"/>
        <end position="458"/>
    </location>
</feature>
<organism evidence="2 3">
    <name type="scientific">Polyporus arcularius HHB13444</name>
    <dbReference type="NCBI Taxonomy" id="1314778"/>
    <lineage>
        <taxon>Eukaryota</taxon>
        <taxon>Fungi</taxon>
        <taxon>Dikarya</taxon>
        <taxon>Basidiomycota</taxon>
        <taxon>Agaricomycotina</taxon>
        <taxon>Agaricomycetes</taxon>
        <taxon>Polyporales</taxon>
        <taxon>Polyporaceae</taxon>
        <taxon>Polyporus</taxon>
    </lineage>
</organism>
<dbReference type="EMBL" id="ML211557">
    <property type="protein sequence ID" value="TFK81810.1"/>
    <property type="molecule type" value="Genomic_DNA"/>
</dbReference>
<evidence type="ECO:0000313" key="3">
    <source>
        <dbReference type="Proteomes" id="UP000308197"/>
    </source>
</evidence>
<gene>
    <name evidence="2" type="ORF">K466DRAFT_604196</name>
</gene>
<evidence type="ECO:0000313" key="2">
    <source>
        <dbReference type="EMBL" id="TFK81810.1"/>
    </source>
</evidence>
<evidence type="ECO:0000256" key="1">
    <source>
        <dbReference type="SAM" id="MobiDB-lite"/>
    </source>
</evidence>
<keyword evidence="3" id="KW-1185">Reference proteome</keyword>
<feature type="region of interest" description="Disordered" evidence="1">
    <location>
        <begin position="19"/>
        <end position="96"/>
    </location>
</feature>
<feature type="compositionally biased region" description="Acidic residues" evidence="1">
    <location>
        <begin position="424"/>
        <end position="435"/>
    </location>
</feature>
<reference evidence="2 3" key="1">
    <citation type="journal article" date="2019" name="Nat. Ecol. Evol.">
        <title>Megaphylogeny resolves global patterns of mushroom evolution.</title>
        <authorList>
            <person name="Varga T."/>
            <person name="Krizsan K."/>
            <person name="Foldi C."/>
            <person name="Dima B."/>
            <person name="Sanchez-Garcia M."/>
            <person name="Sanchez-Ramirez S."/>
            <person name="Szollosi G.J."/>
            <person name="Szarkandi J.G."/>
            <person name="Papp V."/>
            <person name="Albert L."/>
            <person name="Andreopoulos W."/>
            <person name="Angelini C."/>
            <person name="Antonin V."/>
            <person name="Barry K.W."/>
            <person name="Bougher N.L."/>
            <person name="Buchanan P."/>
            <person name="Buyck B."/>
            <person name="Bense V."/>
            <person name="Catcheside P."/>
            <person name="Chovatia M."/>
            <person name="Cooper J."/>
            <person name="Damon W."/>
            <person name="Desjardin D."/>
            <person name="Finy P."/>
            <person name="Geml J."/>
            <person name="Haridas S."/>
            <person name="Hughes K."/>
            <person name="Justo A."/>
            <person name="Karasinski D."/>
            <person name="Kautmanova I."/>
            <person name="Kiss B."/>
            <person name="Kocsube S."/>
            <person name="Kotiranta H."/>
            <person name="LaButti K.M."/>
            <person name="Lechner B.E."/>
            <person name="Liimatainen K."/>
            <person name="Lipzen A."/>
            <person name="Lukacs Z."/>
            <person name="Mihaltcheva S."/>
            <person name="Morgado L.N."/>
            <person name="Niskanen T."/>
            <person name="Noordeloos M.E."/>
            <person name="Ohm R.A."/>
            <person name="Ortiz-Santana B."/>
            <person name="Ovrebo C."/>
            <person name="Racz N."/>
            <person name="Riley R."/>
            <person name="Savchenko A."/>
            <person name="Shiryaev A."/>
            <person name="Soop K."/>
            <person name="Spirin V."/>
            <person name="Szebenyi C."/>
            <person name="Tomsovsky M."/>
            <person name="Tulloss R.E."/>
            <person name="Uehling J."/>
            <person name="Grigoriev I.V."/>
            <person name="Vagvolgyi C."/>
            <person name="Papp T."/>
            <person name="Martin F.M."/>
            <person name="Miettinen O."/>
            <person name="Hibbett D.S."/>
            <person name="Nagy L.G."/>
        </authorList>
    </citation>
    <scope>NUCLEOTIDE SEQUENCE [LARGE SCALE GENOMIC DNA]</scope>
    <source>
        <strain evidence="2 3">HHB13444</strain>
    </source>
</reference>
<accession>A0A5C3P0J1</accession>
<sequence length="744" mass="84780">MQPARVSYNLNGRLRGFFPSHENGLPPDDDDIDPNDIIQPLQADDEQGDPADLLPNTIMSQVSSGGSSVCSSRLQSPVPSLTRSPSPTSTDSLATNFDQPPPLRVYTYARYFEASTVRRRDPASTTYHCAELYYYLRISRGRRHINVPLGVGPSMPSHRSADWRLILAYLHSVEVEALDIPLLLWQAVRDILLMLVWFWRQRWLAINPRWCKWVEVIQRCTVYSRGPFPDMAVTVLNIHQLIRHLLPSEAWDHPLVTWKDIRTATSLVTMSPGHRSVAVQCPENEHRSSPFQPLAPPVFAWRERYDPPDGYDTSLWTAVDPREPVGLQVVDVEPPRPVLTAQEWAMDAHLRRRLQSGPSLLFLRSQLMQMRADTRDFALVVPVATITVEYELSYQIEWPGRGERFSDDFLAAMDNDGEPNPLEWDTETLPGEDDTYVLPVAGQDDANTPPDPDEDPSAYEWSLQELMQPQQDMSDSTPGEDELETEQMLELEAWLHSEDEWWKVPPAISTTPAHPSDLLYYMRVEEPNEYLPTITIPLGCEGFRGPEERVYEVLICALIRAASEDSMFADDLLDMLLILRGLVRRDPAIPKEAAATFHSRIIDFTQYERSPEPLDQVNEWKELLKWASEATDMQTLRAHTPDFTDAQTALALQEVRDKWKMVFEGTQTGEGSVNPHAVSATSRKLYMVQRVSETKSRDPRMYATYTLDPRELEDIVLATPRPGPRRTAHPTVAVVTTRDPLWRA</sequence>
<protein>
    <submittedName>
        <fullName evidence="2">Uncharacterized protein</fullName>
    </submittedName>
</protein>
<name>A0A5C3P0J1_9APHY</name>
<dbReference type="InParanoid" id="A0A5C3P0J1"/>
<dbReference type="AlphaFoldDB" id="A0A5C3P0J1"/>
<proteinExistence type="predicted"/>